<reference evidence="1 2" key="1">
    <citation type="journal article" date="2018" name="Front. Microbiol.">
        <title>Hydrolytic Capabilities as a Key to Environmental Success: Chitinolytic and Cellulolytic Acidobacteria From Acidic Sub-arctic Soils and Boreal Peatlands.</title>
        <authorList>
            <person name="Belova S.E."/>
            <person name="Ravin N.V."/>
            <person name="Pankratov T.A."/>
            <person name="Rakitin A.L."/>
            <person name="Ivanova A.A."/>
            <person name="Beletsky A.V."/>
            <person name="Mardanov A.V."/>
            <person name="Sinninghe Damste J.S."/>
            <person name="Dedysh S.N."/>
        </authorList>
    </citation>
    <scope>NUCLEOTIDE SEQUENCE [LARGE SCALE GENOMIC DNA]</scope>
    <source>
        <strain evidence="1 2">SBC82</strain>
    </source>
</reference>
<dbReference type="AlphaFoldDB" id="A0A2Z5FX25"/>
<dbReference type="EMBL" id="CP030840">
    <property type="protein sequence ID" value="AXC11449.1"/>
    <property type="molecule type" value="Genomic_DNA"/>
</dbReference>
<dbReference type="Proteomes" id="UP000253606">
    <property type="component" value="Chromosome"/>
</dbReference>
<protein>
    <submittedName>
        <fullName evidence="1">Uncharacterized protein</fullName>
    </submittedName>
</protein>
<name>A0A2Z5FX25_9BACT</name>
<dbReference type="RefSeq" id="WP_161557280.1">
    <property type="nucleotide sequence ID" value="NZ_CP030840.1"/>
</dbReference>
<evidence type="ECO:0000313" key="2">
    <source>
        <dbReference type="Proteomes" id="UP000253606"/>
    </source>
</evidence>
<organism evidence="1 2">
    <name type="scientific">Acidisarcina polymorpha</name>
    <dbReference type="NCBI Taxonomy" id="2211140"/>
    <lineage>
        <taxon>Bacteria</taxon>
        <taxon>Pseudomonadati</taxon>
        <taxon>Acidobacteriota</taxon>
        <taxon>Terriglobia</taxon>
        <taxon>Terriglobales</taxon>
        <taxon>Acidobacteriaceae</taxon>
        <taxon>Acidisarcina</taxon>
    </lineage>
</organism>
<sequence length="47" mass="5295">MAKPTIAEELRKRQIAGLLILLAILVTASIFHAGLAQVFPQGWWHVW</sequence>
<keyword evidence="2" id="KW-1185">Reference proteome</keyword>
<gene>
    <name evidence="1" type="ORF">ACPOL_2125</name>
</gene>
<accession>A0A2Z5FX25</accession>
<dbReference type="KEGG" id="abas:ACPOL_2125"/>
<proteinExistence type="predicted"/>
<evidence type="ECO:0000313" key="1">
    <source>
        <dbReference type="EMBL" id="AXC11449.1"/>
    </source>
</evidence>